<dbReference type="EMBL" id="CP001687">
    <property type="protein sequence ID" value="ACV10941.1"/>
    <property type="molecule type" value="Genomic_DNA"/>
</dbReference>
<evidence type="ECO:0000313" key="3">
    <source>
        <dbReference type="Proteomes" id="UP000002071"/>
    </source>
</evidence>
<reference evidence="2 3" key="1">
    <citation type="journal article" date="2009" name="Stand. Genomic Sci.">
        <title>Complete genome sequence of Halorhabdus utahensis type strain (AX-2).</title>
        <authorList>
            <person name="Anderson I."/>
            <person name="Tindall B.J."/>
            <person name="Pomrenke H."/>
            <person name="Goker M."/>
            <person name="Lapidus A."/>
            <person name="Nolan M."/>
            <person name="Copeland A."/>
            <person name="Glavina Del Rio T."/>
            <person name="Chen F."/>
            <person name="Tice H."/>
            <person name="Cheng J.F."/>
            <person name="Lucas S."/>
            <person name="Chertkov O."/>
            <person name="Bruce D."/>
            <person name="Brettin T."/>
            <person name="Detter J.C."/>
            <person name="Han C."/>
            <person name="Goodwin L."/>
            <person name="Land M."/>
            <person name="Hauser L."/>
            <person name="Chang Y.J."/>
            <person name="Jeffries C.D."/>
            <person name="Pitluck S."/>
            <person name="Pati A."/>
            <person name="Mavromatis K."/>
            <person name="Ivanova N."/>
            <person name="Ovchinnikova G."/>
            <person name="Chen A."/>
            <person name="Palaniappan K."/>
            <person name="Chain P."/>
            <person name="Rohde M."/>
            <person name="Bristow J."/>
            <person name="Eisen J.A."/>
            <person name="Markowitz V."/>
            <person name="Hugenholtz P."/>
            <person name="Kyrpides N.C."/>
            <person name="Klenk H.P."/>
        </authorList>
    </citation>
    <scope>NUCLEOTIDE SEQUENCE [LARGE SCALE GENOMIC DNA]</scope>
    <source>
        <strain evidence="3">DSM 12940 / JCM 11049 / AX-2</strain>
    </source>
</reference>
<sequence>MRTKRYRHASVVASAEGTTTTGERQFDDEQTVEYRGKP</sequence>
<dbReference type="AlphaFoldDB" id="C7NTV2"/>
<proteinExistence type="predicted"/>
<organism evidence="2 3">
    <name type="scientific">Halorhabdus utahensis (strain DSM 12940 / JCM 11049 / AX-2)</name>
    <dbReference type="NCBI Taxonomy" id="519442"/>
    <lineage>
        <taxon>Archaea</taxon>
        <taxon>Methanobacteriati</taxon>
        <taxon>Methanobacteriota</taxon>
        <taxon>Stenosarchaea group</taxon>
        <taxon>Halobacteria</taxon>
        <taxon>Halobacteriales</taxon>
        <taxon>Haloarculaceae</taxon>
        <taxon>Halorhabdus</taxon>
    </lineage>
</organism>
<dbReference type="Proteomes" id="UP000002071">
    <property type="component" value="Chromosome"/>
</dbReference>
<name>C7NTV2_HALUD</name>
<gene>
    <name evidence="2" type="ordered locus">Huta_0756</name>
</gene>
<dbReference type="HOGENOM" id="CLU_3322878_0_0_2"/>
<accession>C7NTV2</accession>
<protein>
    <submittedName>
        <fullName evidence="2">Uncharacterized protein</fullName>
    </submittedName>
</protein>
<evidence type="ECO:0000313" key="2">
    <source>
        <dbReference type="EMBL" id="ACV10941.1"/>
    </source>
</evidence>
<evidence type="ECO:0000256" key="1">
    <source>
        <dbReference type="SAM" id="MobiDB-lite"/>
    </source>
</evidence>
<dbReference type="STRING" id="519442.Huta_0756"/>
<keyword evidence="3" id="KW-1185">Reference proteome</keyword>
<dbReference type="KEGG" id="hut:Huta_0756"/>
<feature type="compositionally biased region" description="Basic and acidic residues" evidence="1">
    <location>
        <begin position="24"/>
        <end position="38"/>
    </location>
</feature>
<feature type="region of interest" description="Disordered" evidence="1">
    <location>
        <begin position="1"/>
        <end position="38"/>
    </location>
</feature>